<dbReference type="InterPro" id="IPR043128">
    <property type="entry name" value="Rev_trsase/Diguanyl_cyclase"/>
</dbReference>
<keyword evidence="4" id="KW-0808">Transferase</keyword>
<feature type="transmembrane region" description="Helical" evidence="2">
    <location>
        <begin position="259"/>
        <end position="277"/>
    </location>
</feature>
<gene>
    <name evidence="4" type="ORF">ACFO0C_01460</name>
</gene>
<feature type="transmembrane region" description="Helical" evidence="2">
    <location>
        <begin position="216"/>
        <end position="238"/>
    </location>
</feature>
<dbReference type="GO" id="GO:0052621">
    <property type="term" value="F:diguanylate cyclase activity"/>
    <property type="evidence" value="ECO:0007669"/>
    <property type="project" value="UniProtKB-EC"/>
</dbReference>
<reference evidence="5" key="1">
    <citation type="journal article" date="2019" name="Int. J. Syst. Evol. Microbiol.">
        <title>The Global Catalogue of Microorganisms (GCM) 10K type strain sequencing project: providing services to taxonomists for standard genome sequencing and annotation.</title>
        <authorList>
            <consortium name="The Broad Institute Genomics Platform"/>
            <consortium name="The Broad Institute Genome Sequencing Center for Infectious Disease"/>
            <person name="Wu L."/>
            <person name="Ma J."/>
        </authorList>
    </citation>
    <scope>NUCLEOTIDE SEQUENCE [LARGE SCALE GENOMIC DNA]</scope>
    <source>
        <strain evidence="5">TBRC 5832</strain>
    </source>
</reference>
<keyword evidence="5" id="KW-1185">Reference proteome</keyword>
<dbReference type="PANTHER" id="PTHR46663">
    <property type="entry name" value="DIGUANYLATE CYCLASE DGCT-RELATED"/>
    <property type="match status" value="1"/>
</dbReference>
<feature type="transmembrane region" description="Helical" evidence="2">
    <location>
        <begin position="127"/>
        <end position="151"/>
    </location>
</feature>
<dbReference type="SUPFAM" id="SSF55073">
    <property type="entry name" value="Nucleotide cyclase"/>
    <property type="match status" value="1"/>
</dbReference>
<feature type="transmembrane region" description="Helical" evidence="2">
    <location>
        <begin position="30"/>
        <end position="50"/>
    </location>
</feature>
<evidence type="ECO:0000256" key="1">
    <source>
        <dbReference type="SAM" id="MobiDB-lite"/>
    </source>
</evidence>
<dbReference type="NCBIfam" id="TIGR00254">
    <property type="entry name" value="GGDEF"/>
    <property type="match status" value="1"/>
</dbReference>
<feature type="region of interest" description="Disordered" evidence="1">
    <location>
        <begin position="488"/>
        <end position="526"/>
    </location>
</feature>
<feature type="domain" description="GGDEF" evidence="3">
    <location>
        <begin position="355"/>
        <end position="488"/>
    </location>
</feature>
<keyword evidence="2" id="KW-1133">Transmembrane helix</keyword>
<feature type="transmembrane region" description="Helical" evidence="2">
    <location>
        <begin position="189"/>
        <end position="210"/>
    </location>
</feature>
<dbReference type="EMBL" id="JBHSBL010000002">
    <property type="protein sequence ID" value="MFC4063580.1"/>
    <property type="molecule type" value="Genomic_DNA"/>
</dbReference>
<dbReference type="SMART" id="SM00267">
    <property type="entry name" value="GGDEF"/>
    <property type="match status" value="1"/>
</dbReference>
<evidence type="ECO:0000259" key="3">
    <source>
        <dbReference type="PROSITE" id="PS50887"/>
    </source>
</evidence>
<comment type="caution">
    <text evidence="4">The sequence shown here is derived from an EMBL/GenBank/DDBJ whole genome shotgun (WGS) entry which is preliminary data.</text>
</comment>
<dbReference type="Proteomes" id="UP001595867">
    <property type="component" value="Unassembled WGS sequence"/>
</dbReference>
<proteinExistence type="predicted"/>
<keyword evidence="2" id="KW-0812">Transmembrane</keyword>
<dbReference type="CDD" id="cd01949">
    <property type="entry name" value="GGDEF"/>
    <property type="match status" value="1"/>
</dbReference>
<feature type="transmembrane region" description="Helical" evidence="2">
    <location>
        <begin position="283"/>
        <end position="303"/>
    </location>
</feature>
<name>A0ABV8IKH6_9ACTN</name>
<protein>
    <submittedName>
        <fullName evidence="4">Diguanylate cyclase domain-containing protein</fullName>
        <ecNumber evidence="4">2.7.7.65</ecNumber>
    </submittedName>
</protein>
<organism evidence="4 5">
    <name type="scientific">Actinoplanes subglobosus</name>
    <dbReference type="NCBI Taxonomy" id="1547892"/>
    <lineage>
        <taxon>Bacteria</taxon>
        <taxon>Bacillati</taxon>
        <taxon>Actinomycetota</taxon>
        <taxon>Actinomycetes</taxon>
        <taxon>Micromonosporales</taxon>
        <taxon>Micromonosporaceae</taxon>
        <taxon>Actinoplanes</taxon>
    </lineage>
</organism>
<dbReference type="Gene3D" id="3.30.70.270">
    <property type="match status" value="1"/>
</dbReference>
<evidence type="ECO:0000313" key="4">
    <source>
        <dbReference type="EMBL" id="MFC4063580.1"/>
    </source>
</evidence>
<feature type="transmembrane region" description="Helical" evidence="2">
    <location>
        <begin position="62"/>
        <end position="80"/>
    </location>
</feature>
<dbReference type="PANTHER" id="PTHR46663:SF2">
    <property type="entry name" value="GGDEF DOMAIN-CONTAINING PROTEIN"/>
    <property type="match status" value="1"/>
</dbReference>
<accession>A0ABV8IKH6</accession>
<evidence type="ECO:0000256" key="2">
    <source>
        <dbReference type="SAM" id="Phobius"/>
    </source>
</evidence>
<feature type="transmembrane region" description="Helical" evidence="2">
    <location>
        <begin position="157"/>
        <end position="177"/>
    </location>
</feature>
<sequence length="526" mass="55059">MQRVGVWVAGAIVAGSAVQGLAPLLEPRAAVVSDNILLAVIAFVTTLGHVRQARLSRGRRRVVWSLAAFSAGFWALSSVIDTVDVFMATEAVLDEGLAVGAAICSLAALVALDAVGRAGLAGWLPRLLDVATVAGALFFLAWEFVLGPAYARLPGGSGPLVVLVVLPELIGAAYAVVLLSRSLSDRGDVALSLLASALMTFAVTMLLAVHNFAQGLPWYATGVGAGYVVAGLLTALASRAPLPSETFTDQSRQNGRWTLLPYLPVGLAFGAAAWRFVRTGNVTAVLFWLLLATASLVLARQFLNLRVNQRLADDLRRQRAELAYQASHDSLTGLANRAGFQHRAQTALAEAGPDGLTGVLLIDLDGFKAVNDTYGHSTGDALLVGVAARLRAGMRGDDTVARLGGDEFVVLLPHLAHPDEARDIGVRVLELLAEPIDVGAVVGTARGSVGATVGVGARYQPLELVEQADVALYEAKAAGKGVVRGYATADESLRNGTEPATGEAASRGETDHRQPGEDRRRVRAAP</sequence>
<dbReference type="InterPro" id="IPR052163">
    <property type="entry name" value="DGC-Regulatory_Protein"/>
</dbReference>
<dbReference type="InterPro" id="IPR029787">
    <property type="entry name" value="Nucleotide_cyclase"/>
</dbReference>
<dbReference type="RefSeq" id="WP_378064611.1">
    <property type="nucleotide sequence ID" value="NZ_JBHSBL010000002.1"/>
</dbReference>
<feature type="transmembrane region" description="Helical" evidence="2">
    <location>
        <begin position="96"/>
        <end position="115"/>
    </location>
</feature>
<dbReference type="Pfam" id="PF00990">
    <property type="entry name" value="GGDEF"/>
    <property type="match status" value="1"/>
</dbReference>
<keyword evidence="4" id="KW-0548">Nucleotidyltransferase</keyword>
<keyword evidence="2" id="KW-0472">Membrane</keyword>
<dbReference type="PROSITE" id="PS50887">
    <property type="entry name" value="GGDEF"/>
    <property type="match status" value="1"/>
</dbReference>
<dbReference type="EC" id="2.7.7.65" evidence="4"/>
<dbReference type="InterPro" id="IPR000160">
    <property type="entry name" value="GGDEF_dom"/>
</dbReference>
<evidence type="ECO:0000313" key="5">
    <source>
        <dbReference type="Proteomes" id="UP001595867"/>
    </source>
</evidence>
<feature type="compositionally biased region" description="Basic and acidic residues" evidence="1">
    <location>
        <begin position="506"/>
        <end position="520"/>
    </location>
</feature>